<feature type="compositionally biased region" description="Basic and acidic residues" evidence="1">
    <location>
        <begin position="120"/>
        <end position="140"/>
    </location>
</feature>
<feature type="compositionally biased region" description="Acidic residues" evidence="1">
    <location>
        <begin position="141"/>
        <end position="150"/>
    </location>
</feature>
<proteinExistence type="predicted"/>
<keyword evidence="3" id="KW-1185">Reference proteome</keyword>
<gene>
    <name evidence="2" type="ORF">P7K49_016692</name>
</gene>
<feature type="region of interest" description="Disordered" evidence="1">
    <location>
        <begin position="208"/>
        <end position="232"/>
    </location>
</feature>
<evidence type="ECO:0000256" key="1">
    <source>
        <dbReference type="SAM" id="MobiDB-lite"/>
    </source>
</evidence>
<sequence>MAFQCTRLPWRRGLADSNSLLEEAGGLGGEEASFIWVERVTLSEEWEELLVEGPVVAGREGSDESSSGAQGAVTGGGKDSWEAEKRKAEESVGIESEEKPETEREGVEVLLVVERRGEEWKLELESRGGAEKLGTEREGVEEPLGAEEGSEAGTPLEAKAETQPEEEGAQPQEKLVGALEEEGTKPQTAAEGQVLLGDATPLLAETPAPEQHAECQPLLCGEGPSTNPSAHPVLTYAVAGQPEASAPTEDEEASGPKQKTCQRCAVMEQPVPLHPTSSSSLSYLSFLAPRRGSQTQTGHYMGAS</sequence>
<name>A0ABQ9VCU5_SAGOE</name>
<evidence type="ECO:0000313" key="3">
    <source>
        <dbReference type="Proteomes" id="UP001266305"/>
    </source>
</evidence>
<dbReference type="PANTHER" id="PTHR47528:SF1">
    <property type="entry name" value="PARALEMMIN-3"/>
    <property type="match status" value="1"/>
</dbReference>
<dbReference type="EMBL" id="JASSZA010000007">
    <property type="protein sequence ID" value="KAK2107178.1"/>
    <property type="molecule type" value="Genomic_DNA"/>
</dbReference>
<dbReference type="PANTHER" id="PTHR47528">
    <property type="entry name" value="PARALEMMIN-3"/>
    <property type="match status" value="1"/>
</dbReference>
<organism evidence="2 3">
    <name type="scientific">Saguinus oedipus</name>
    <name type="common">Cotton-top tamarin</name>
    <name type="synonym">Oedipomidas oedipus</name>
    <dbReference type="NCBI Taxonomy" id="9490"/>
    <lineage>
        <taxon>Eukaryota</taxon>
        <taxon>Metazoa</taxon>
        <taxon>Chordata</taxon>
        <taxon>Craniata</taxon>
        <taxon>Vertebrata</taxon>
        <taxon>Euteleostomi</taxon>
        <taxon>Mammalia</taxon>
        <taxon>Eutheria</taxon>
        <taxon>Euarchontoglires</taxon>
        <taxon>Primates</taxon>
        <taxon>Haplorrhini</taxon>
        <taxon>Platyrrhini</taxon>
        <taxon>Cebidae</taxon>
        <taxon>Callitrichinae</taxon>
        <taxon>Saguinus</taxon>
    </lineage>
</organism>
<reference evidence="2 3" key="1">
    <citation type="submission" date="2023-05" db="EMBL/GenBank/DDBJ databases">
        <title>B98-5 Cell Line De Novo Hybrid Assembly: An Optical Mapping Approach.</title>
        <authorList>
            <person name="Kananen K."/>
            <person name="Auerbach J.A."/>
            <person name="Kautto E."/>
            <person name="Blachly J.S."/>
        </authorList>
    </citation>
    <scope>NUCLEOTIDE SEQUENCE [LARGE SCALE GENOMIC DNA]</scope>
    <source>
        <strain evidence="2">B95-8</strain>
        <tissue evidence="2">Cell line</tissue>
    </source>
</reference>
<protein>
    <submittedName>
        <fullName evidence="2">Uncharacterized protein</fullName>
    </submittedName>
</protein>
<feature type="region of interest" description="Disordered" evidence="1">
    <location>
        <begin position="120"/>
        <end position="193"/>
    </location>
</feature>
<comment type="caution">
    <text evidence="2">The sequence shown here is derived from an EMBL/GenBank/DDBJ whole genome shotgun (WGS) entry which is preliminary data.</text>
</comment>
<dbReference type="Proteomes" id="UP001266305">
    <property type="component" value="Unassembled WGS sequence"/>
</dbReference>
<evidence type="ECO:0000313" key="2">
    <source>
        <dbReference type="EMBL" id="KAK2107178.1"/>
    </source>
</evidence>
<accession>A0ABQ9VCU5</accession>
<feature type="compositionally biased region" description="Basic and acidic residues" evidence="1">
    <location>
        <begin position="79"/>
        <end position="108"/>
    </location>
</feature>
<dbReference type="InterPro" id="IPR024149">
    <property type="entry name" value="Paralemmin-3"/>
</dbReference>
<feature type="region of interest" description="Disordered" evidence="1">
    <location>
        <begin position="55"/>
        <end position="108"/>
    </location>
</feature>
<feature type="region of interest" description="Disordered" evidence="1">
    <location>
        <begin position="241"/>
        <end position="260"/>
    </location>
</feature>